<evidence type="ECO:0000259" key="3">
    <source>
        <dbReference type="Pfam" id="PF18922"/>
    </source>
</evidence>
<dbReference type="Pfam" id="PF18922">
    <property type="entry name" value="DUF5672"/>
    <property type="match status" value="1"/>
</dbReference>
<evidence type="ECO:0000256" key="1">
    <source>
        <dbReference type="SAM" id="Phobius"/>
    </source>
</evidence>
<dbReference type="AlphaFoldDB" id="A0A9N9M5D3"/>
<feature type="domain" description="DUF5672" evidence="3">
    <location>
        <begin position="725"/>
        <end position="871"/>
    </location>
</feature>
<evidence type="ECO:0000313" key="5">
    <source>
        <dbReference type="Proteomes" id="UP000701801"/>
    </source>
</evidence>
<dbReference type="PANTHER" id="PTHR24148:SF82">
    <property type="entry name" value="HETEROKARYON INCOMPATIBILITY DOMAIN-CONTAINING PROTEIN"/>
    <property type="match status" value="1"/>
</dbReference>
<gene>
    <name evidence="4" type="ORF">HYALB_00000574</name>
</gene>
<dbReference type="Proteomes" id="UP000701801">
    <property type="component" value="Unassembled WGS sequence"/>
</dbReference>
<name>A0A9N9M5D3_9HELO</name>
<organism evidence="4 5">
    <name type="scientific">Hymenoscyphus albidus</name>
    <dbReference type="NCBI Taxonomy" id="595503"/>
    <lineage>
        <taxon>Eukaryota</taxon>
        <taxon>Fungi</taxon>
        <taxon>Dikarya</taxon>
        <taxon>Ascomycota</taxon>
        <taxon>Pezizomycotina</taxon>
        <taxon>Leotiomycetes</taxon>
        <taxon>Helotiales</taxon>
        <taxon>Helotiaceae</taxon>
        <taxon>Hymenoscyphus</taxon>
    </lineage>
</organism>
<comment type="caution">
    <text evidence="4">The sequence shown here is derived from an EMBL/GenBank/DDBJ whole genome shotgun (WGS) entry which is preliminary data.</text>
</comment>
<feature type="transmembrane region" description="Helical" evidence="1">
    <location>
        <begin position="608"/>
        <end position="627"/>
    </location>
</feature>
<keyword evidence="1" id="KW-0812">Transmembrane</keyword>
<evidence type="ECO:0000313" key="4">
    <source>
        <dbReference type="EMBL" id="CAG8983406.1"/>
    </source>
</evidence>
<evidence type="ECO:0008006" key="6">
    <source>
        <dbReference type="Google" id="ProtNLM"/>
    </source>
</evidence>
<sequence length="941" mass="105934">MSDPISSTPALYRPLKAANDIDGEFRLLTLLPGRHESPICCNLAVAPIHSPPHYEALSYTWGNPFSSISETQVSAMSTFTIRLNGNSFPIGFNLEGALRSLRYEEEDRILWIDALCIDQGNDEEKSCQVRAMSRIYRNAGGVLAWLGSGDRHAELAFETLDILYWVAGRRFVEYCSTSYGVAFGETSEQQIARLLMDSPGFPEDIAGCLDAFTSIRFEREELEMPIEGLRQGTWPSSDTTRFVNDILFNHEIPAESSELQSRINSIREVFSLRGYWDRLWVLQEQLMAKNLLILCGHHKLQIHKMTLIRWFLDVESPSGFLAPRELGGCLINLVDTHDFVLRRKEDKISLAELVQMYGHRTCLDPRDVIFSLLGVAAPIDVEIDYSRSVQDVFKRATRKIIEQEGDLNILCNDPRLSTALQDRLGDQKAHGYISSWVPNFGGSFSTNYFIAEGATYDAQYYKAGGSKVTRKVSSVSHTDDNILVLHGFTFDEIKTTHPRQYVGNAERSLYWSASNTWEPNVLDALRKYWDTARTWYLSTSTHQIPEDDFWKTLLLDRYRDHSNYTPRMSHTTSSRLNFENDIKQAIGDSSPPPRLLDCLAEMSEGRPLIIIALALFLIITATTSYWYTTNSTHSTFTSLLAPLRSSQSSPHTTPNDAFPITKTVAVIIETRPLTILIPLILHFTTILGPTWPILLLTRRSTIHTLSVYGHGSAAFKRLLATGQVKILELPTDSYLKNHLGISHFLASKWFWNLMGSAEYMLNFQTDSVLCGNSGRTIEDFFGFSFVGAWHPYAGGAYNGGLSLRNVSLAREVVQKYDIADDVGEQGSRDGVFEDVWFCNKMRGLGGTFPDEKTASGFSVDLVWGERPLGYHGVNKSSQYEKLGEEKVKSMFRWCPEAALAAKAEIVGLNEEGKINVTEVDGGETEGAFEKLFEIPLVRMRV</sequence>
<dbReference type="InterPro" id="IPR052895">
    <property type="entry name" value="HetReg/Transcr_Mod"/>
</dbReference>
<reference evidence="4" key="1">
    <citation type="submission" date="2021-07" db="EMBL/GenBank/DDBJ databases">
        <authorList>
            <person name="Durling M."/>
        </authorList>
    </citation>
    <scope>NUCLEOTIDE SEQUENCE</scope>
</reference>
<dbReference type="InterPro" id="IPR043729">
    <property type="entry name" value="DUF5672"/>
</dbReference>
<protein>
    <recommendedName>
        <fullName evidence="6">Heterokaryon incompatibility domain-containing protein</fullName>
    </recommendedName>
</protein>
<feature type="transmembrane region" description="Helical" evidence="1">
    <location>
        <begin position="675"/>
        <end position="696"/>
    </location>
</feature>
<keyword evidence="1" id="KW-0472">Membrane</keyword>
<accession>A0A9N9M5D3</accession>
<evidence type="ECO:0000259" key="2">
    <source>
        <dbReference type="Pfam" id="PF06985"/>
    </source>
</evidence>
<dbReference type="InterPro" id="IPR010730">
    <property type="entry name" value="HET"/>
</dbReference>
<dbReference type="EMBL" id="CAJVRM010000726">
    <property type="protein sequence ID" value="CAG8983406.1"/>
    <property type="molecule type" value="Genomic_DNA"/>
</dbReference>
<keyword evidence="1" id="KW-1133">Transmembrane helix</keyword>
<dbReference type="OrthoDB" id="10025998at2759"/>
<proteinExistence type="predicted"/>
<dbReference type="PANTHER" id="PTHR24148">
    <property type="entry name" value="ANKYRIN REPEAT DOMAIN-CONTAINING PROTEIN 39 HOMOLOG-RELATED"/>
    <property type="match status" value="1"/>
</dbReference>
<keyword evidence="5" id="KW-1185">Reference proteome</keyword>
<dbReference type="Pfam" id="PF06985">
    <property type="entry name" value="HET"/>
    <property type="match status" value="1"/>
</dbReference>
<feature type="domain" description="Heterokaryon incompatibility" evidence="2">
    <location>
        <begin position="54"/>
        <end position="159"/>
    </location>
</feature>